<sequence>MFFNACRSAGEIDWFGESLERAPQSLNAGGGPFIGTLRPVRSRSALQFAEACYDQFIAHRQPLGQASLEAWQTIRDLHGGDPTWPAYAVSGSPLRPRAPPLGGSEHGKDPVFPKRPVFSTVAQIAVPPDNRVATERIFKIEASRGTATVEEEIRTWKRLRVRRSCAS</sequence>
<dbReference type="EMBL" id="CP019724">
    <property type="protein sequence ID" value="AQS71053.1"/>
    <property type="molecule type" value="Genomic_DNA"/>
</dbReference>
<organism evidence="2 3">
    <name type="scientific">Streptomyces pactum</name>
    <dbReference type="NCBI Taxonomy" id="68249"/>
    <lineage>
        <taxon>Bacteria</taxon>
        <taxon>Bacillati</taxon>
        <taxon>Actinomycetota</taxon>
        <taxon>Actinomycetes</taxon>
        <taxon>Kitasatosporales</taxon>
        <taxon>Streptomycetaceae</taxon>
        <taxon>Streptomyces</taxon>
    </lineage>
</organism>
<name>A0A1S6JH19_9ACTN</name>
<evidence type="ECO:0008006" key="4">
    <source>
        <dbReference type="Google" id="ProtNLM"/>
    </source>
</evidence>
<evidence type="ECO:0000256" key="1">
    <source>
        <dbReference type="SAM" id="MobiDB-lite"/>
    </source>
</evidence>
<protein>
    <recommendedName>
        <fullName evidence="4">CHAT domain-containing protein</fullName>
    </recommendedName>
</protein>
<gene>
    <name evidence="2" type="ORF">B1H29_32915</name>
</gene>
<dbReference type="AlphaFoldDB" id="A0A1S6JH19"/>
<evidence type="ECO:0000313" key="3">
    <source>
        <dbReference type="Proteomes" id="UP000189443"/>
    </source>
</evidence>
<proteinExistence type="predicted"/>
<dbReference type="KEGG" id="spac:B1H29_32915"/>
<accession>A0A1S6JH19</accession>
<feature type="region of interest" description="Disordered" evidence="1">
    <location>
        <begin position="88"/>
        <end position="107"/>
    </location>
</feature>
<dbReference type="Proteomes" id="UP000189443">
    <property type="component" value="Chromosome"/>
</dbReference>
<reference evidence="2 3" key="1">
    <citation type="submission" date="2017-02" db="EMBL/GenBank/DDBJ databases">
        <title>Streptomyces pactum ACT12 Genome sequencing and assembly.</title>
        <authorList>
            <person name="Xue Q."/>
            <person name="Yan X."/>
            <person name="Jia L."/>
            <person name="Yan H."/>
        </authorList>
    </citation>
    <scope>NUCLEOTIDE SEQUENCE [LARGE SCALE GENOMIC DNA]</scope>
    <source>
        <strain evidence="2 3">ACT12</strain>
    </source>
</reference>
<evidence type="ECO:0000313" key="2">
    <source>
        <dbReference type="EMBL" id="AQS71053.1"/>
    </source>
</evidence>
<keyword evidence="3" id="KW-1185">Reference proteome</keyword>